<accession>A0ABP4H3M9</accession>
<evidence type="ECO:0000259" key="4">
    <source>
        <dbReference type="Pfam" id="PF13439"/>
    </source>
</evidence>
<keyword evidence="6" id="KW-1185">Reference proteome</keyword>
<keyword evidence="3" id="KW-0808">Transferase</keyword>
<dbReference type="SUPFAM" id="SSF53756">
    <property type="entry name" value="UDP-Glycosyltransferase/glycogen phosphorylase"/>
    <property type="match status" value="1"/>
</dbReference>
<dbReference type="PANTHER" id="PTHR12526">
    <property type="entry name" value="GLYCOSYLTRANSFERASE"/>
    <property type="match status" value="1"/>
</dbReference>
<dbReference type="InterPro" id="IPR028098">
    <property type="entry name" value="Glyco_trans_4-like_N"/>
</dbReference>
<dbReference type="PANTHER" id="PTHR12526:SF635">
    <property type="entry name" value="GLYCOSYL TRANSFERASE GROUP 1"/>
    <property type="match status" value="1"/>
</dbReference>
<organism evidence="5 6">
    <name type="scientific">Kitasatospora nipponensis</name>
    <dbReference type="NCBI Taxonomy" id="258049"/>
    <lineage>
        <taxon>Bacteria</taxon>
        <taxon>Bacillati</taxon>
        <taxon>Actinomycetota</taxon>
        <taxon>Actinomycetes</taxon>
        <taxon>Kitasatosporales</taxon>
        <taxon>Streptomycetaceae</taxon>
        <taxon>Kitasatospora</taxon>
    </lineage>
</organism>
<name>A0ABP4H3M9_9ACTN</name>
<sequence>MLHVITGLAGGGAEQQLLLTLRHLPPGIDCEVATLTNPGSVASALRADGVTVHDLRMRGNRDLAVLPRLTRLIRRGRYDVVHTHLYRAGLYGRLAARLAGVRTVLATEHSLHAGTIEGRPVGTGVRTLYLAAERLGHTTVAVSRQVAGTLGDWGVPAQRIAVLPNGIDAARYELLALERLLVRQSVRDQCGLPLGSWVVGAVGRLVPGKRFGVLVEALAGLPPELDARLLLVGEGPQRAALRALAADLGVADRLHCTGERADLPELLAAMDVLAAPSEQETFGLAVLEGLTAGLPVCHSGCPALEALPAEAAPGARKIASDPAAYRAALLDLAAHPPALRSAGARPGGPPPRPPAVAHYDITRTASELAALYQRLGPAGVPAPAGRET</sequence>
<evidence type="ECO:0000256" key="2">
    <source>
        <dbReference type="ARBA" id="ARBA00022676"/>
    </source>
</evidence>
<feature type="domain" description="Glycosyltransferase subfamily 4-like N-terminal" evidence="4">
    <location>
        <begin position="11"/>
        <end position="171"/>
    </location>
</feature>
<dbReference type="Pfam" id="PF13692">
    <property type="entry name" value="Glyco_trans_1_4"/>
    <property type="match status" value="1"/>
</dbReference>
<protein>
    <recommendedName>
        <fullName evidence="1">D-inositol 3-phosphate glycosyltransferase</fullName>
    </recommendedName>
</protein>
<evidence type="ECO:0000313" key="6">
    <source>
        <dbReference type="Proteomes" id="UP001500037"/>
    </source>
</evidence>
<keyword evidence="2" id="KW-0328">Glycosyltransferase</keyword>
<reference evidence="6" key="1">
    <citation type="journal article" date="2019" name="Int. J. Syst. Evol. Microbiol.">
        <title>The Global Catalogue of Microorganisms (GCM) 10K type strain sequencing project: providing services to taxonomists for standard genome sequencing and annotation.</title>
        <authorList>
            <consortium name="The Broad Institute Genomics Platform"/>
            <consortium name="The Broad Institute Genome Sequencing Center for Infectious Disease"/>
            <person name="Wu L."/>
            <person name="Ma J."/>
        </authorList>
    </citation>
    <scope>NUCLEOTIDE SEQUENCE [LARGE SCALE GENOMIC DNA]</scope>
    <source>
        <strain evidence="6">JCM 13004</strain>
    </source>
</reference>
<comment type="caution">
    <text evidence="5">The sequence shown here is derived from an EMBL/GenBank/DDBJ whole genome shotgun (WGS) entry which is preliminary data.</text>
</comment>
<evidence type="ECO:0000313" key="5">
    <source>
        <dbReference type="EMBL" id="GAA1249061.1"/>
    </source>
</evidence>
<dbReference type="EMBL" id="BAAALF010000085">
    <property type="protein sequence ID" value="GAA1249061.1"/>
    <property type="molecule type" value="Genomic_DNA"/>
</dbReference>
<dbReference type="Gene3D" id="3.40.50.2000">
    <property type="entry name" value="Glycogen Phosphorylase B"/>
    <property type="match status" value="2"/>
</dbReference>
<evidence type="ECO:0000256" key="1">
    <source>
        <dbReference type="ARBA" id="ARBA00021292"/>
    </source>
</evidence>
<dbReference type="Proteomes" id="UP001500037">
    <property type="component" value="Unassembled WGS sequence"/>
</dbReference>
<proteinExistence type="predicted"/>
<evidence type="ECO:0000256" key="3">
    <source>
        <dbReference type="ARBA" id="ARBA00022679"/>
    </source>
</evidence>
<dbReference type="Pfam" id="PF13439">
    <property type="entry name" value="Glyco_transf_4"/>
    <property type="match status" value="1"/>
</dbReference>
<gene>
    <name evidence="5" type="ORF">GCM10009665_44900</name>
</gene>